<accession>A0A926EB07</accession>
<evidence type="ECO:0000256" key="4">
    <source>
        <dbReference type="ARBA" id="ARBA00022989"/>
    </source>
</evidence>
<dbReference type="PANTHER" id="PTHR23506:SF23">
    <property type="entry name" value="GH10249P"/>
    <property type="match status" value="1"/>
</dbReference>
<feature type="transmembrane region" description="Helical" evidence="6">
    <location>
        <begin position="136"/>
        <end position="156"/>
    </location>
</feature>
<organism evidence="8 9">
    <name type="scientific">Zongyangia hominis</name>
    <dbReference type="NCBI Taxonomy" id="2763677"/>
    <lineage>
        <taxon>Bacteria</taxon>
        <taxon>Bacillati</taxon>
        <taxon>Bacillota</taxon>
        <taxon>Clostridia</taxon>
        <taxon>Eubacteriales</taxon>
        <taxon>Oscillospiraceae</taxon>
        <taxon>Zongyangia</taxon>
    </lineage>
</organism>
<dbReference type="PANTHER" id="PTHR23506">
    <property type="entry name" value="GH10249P"/>
    <property type="match status" value="1"/>
</dbReference>
<gene>
    <name evidence="8" type="ORF">H8709_10325</name>
</gene>
<dbReference type="CDD" id="cd17490">
    <property type="entry name" value="MFS_YxlH_like"/>
    <property type="match status" value="1"/>
</dbReference>
<comment type="subcellular location">
    <subcellularLocation>
        <location evidence="1">Cell membrane</location>
        <topology evidence="1">Multi-pass membrane protein</topology>
    </subcellularLocation>
</comment>
<evidence type="ECO:0000259" key="7">
    <source>
        <dbReference type="PROSITE" id="PS50850"/>
    </source>
</evidence>
<dbReference type="Proteomes" id="UP000660861">
    <property type="component" value="Unassembled WGS sequence"/>
</dbReference>
<keyword evidence="2" id="KW-0813">Transport</keyword>
<dbReference type="InterPro" id="IPR036259">
    <property type="entry name" value="MFS_trans_sf"/>
</dbReference>
<feature type="transmembrane region" description="Helical" evidence="6">
    <location>
        <begin position="304"/>
        <end position="324"/>
    </location>
</feature>
<dbReference type="GO" id="GO:0005886">
    <property type="term" value="C:plasma membrane"/>
    <property type="evidence" value="ECO:0007669"/>
    <property type="project" value="UniProtKB-SubCell"/>
</dbReference>
<feature type="transmembrane region" description="Helical" evidence="6">
    <location>
        <begin position="368"/>
        <end position="389"/>
    </location>
</feature>
<dbReference type="PROSITE" id="PS50850">
    <property type="entry name" value="MFS"/>
    <property type="match status" value="1"/>
</dbReference>
<feature type="transmembrane region" description="Helical" evidence="6">
    <location>
        <begin position="74"/>
        <end position="93"/>
    </location>
</feature>
<evidence type="ECO:0000256" key="1">
    <source>
        <dbReference type="ARBA" id="ARBA00004651"/>
    </source>
</evidence>
<keyword evidence="9" id="KW-1185">Reference proteome</keyword>
<dbReference type="InterPro" id="IPR011701">
    <property type="entry name" value="MFS"/>
</dbReference>
<feature type="domain" description="Major facilitator superfamily (MFS) profile" evidence="7">
    <location>
        <begin position="1"/>
        <end position="392"/>
    </location>
</feature>
<keyword evidence="3 6" id="KW-0812">Transmembrane</keyword>
<proteinExistence type="predicted"/>
<feature type="transmembrane region" description="Helical" evidence="6">
    <location>
        <begin position="247"/>
        <end position="267"/>
    </location>
</feature>
<feature type="transmembrane region" description="Helical" evidence="6">
    <location>
        <begin position="35"/>
        <end position="53"/>
    </location>
</feature>
<evidence type="ECO:0000256" key="5">
    <source>
        <dbReference type="ARBA" id="ARBA00023136"/>
    </source>
</evidence>
<evidence type="ECO:0000256" key="3">
    <source>
        <dbReference type="ARBA" id="ARBA00022692"/>
    </source>
</evidence>
<feature type="transmembrane region" description="Helical" evidence="6">
    <location>
        <begin position="162"/>
        <end position="181"/>
    </location>
</feature>
<dbReference type="AlphaFoldDB" id="A0A926EB07"/>
<feature type="transmembrane region" description="Helical" evidence="6">
    <location>
        <begin position="336"/>
        <end position="356"/>
    </location>
</feature>
<feature type="transmembrane region" description="Helical" evidence="6">
    <location>
        <begin position="213"/>
        <end position="235"/>
    </location>
</feature>
<dbReference type="InterPro" id="IPR050930">
    <property type="entry name" value="MFS_Vesicular_Transporter"/>
</dbReference>
<reference evidence="8" key="1">
    <citation type="submission" date="2020-08" db="EMBL/GenBank/DDBJ databases">
        <title>Genome public.</title>
        <authorList>
            <person name="Liu C."/>
            <person name="Sun Q."/>
        </authorList>
    </citation>
    <scope>NUCLEOTIDE SEQUENCE</scope>
    <source>
        <strain evidence="8">NSJ-54</strain>
    </source>
</reference>
<dbReference type="InterPro" id="IPR020846">
    <property type="entry name" value="MFS_dom"/>
</dbReference>
<comment type="caution">
    <text evidence="8">The sequence shown here is derived from an EMBL/GenBank/DDBJ whole genome shotgun (WGS) entry which is preliminary data.</text>
</comment>
<dbReference type="EMBL" id="JACRTC010000008">
    <property type="protein sequence ID" value="MBC8571220.1"/>
    <property type="molecule type" value="Genomic_DNA"/>
</dbReference>
<dbReference type="GO" id="GO:0022857">
    <property type="term" value="F:transmembrane transporter activity"/>
    <property type="evidence" value="ECO:0007669"/>
    <property type="project" value="InterPro"/>
</dbReference>
<feature type="transmembrane region" description="Helical" evidence="6">
    <location>
        <begin position="279"/>
        <end position="298"/>
    </location>
</feature>
<name>A0A926EB07_9FIRM</name>
<feature type="transmembrane region" description="Helical" evidence="6">
    <location>
        <begin position="99"/>
        <end position="124"/>
    </location>
</feature>
<dbReference type="RefSeq" id="WP_262398302.1">
    <property type="nucleotide sequence ID" value="NZ_JACRTC010000008.1"/>
</dbReference>
<evidence type="ECO:0000256" key="2">
    <source>
        <dbReference type="ARBA" id="ARBA00022448"/>
    </source>
</evidence>
<evidence type="ECO:0000313" key="8">
    <source>
        <dbReference type="EMBL" id="MBC8571220.1"/>
    </source>
</evidence>
<dbReference type="SUPFAM" id="SSF103473">
    <property type="entry name" value="MFS general substrate transporter"/>
    <property type="match status" value="1"/>
</dbReference>
<evidence type="ECO:0000256" key="6">
    <source>
        <dbReference type="SAM" id="Phobius"/>
    </source>
</evidence>
<protein>
    <submittedName>
        <fullName evidence="8">MFS transporter</fullName>
    </submittedName>
</protein>
<dbReference type="Gene3D" id="1.20.1250.20">
    <property type="entry name" value="MFS general substrate transporter like domains"/>
    <property type="match status" value="1"/>
</dbReference>
<feature type="transmembrane region" description="Helical" evidence="6">
    <location>
        <begin position="12"/>
        <end position="29"/>
    </location>
</feature>
<sequence>MEKENKRQQRLLLAIVALFWFAQYIYVPFQTPYLGGIQVSAAMIGIIIGAYGVTQMTLRLPIGVLADYRGRHKGFILIGALMAGGASALRFLFPSGMGFLVANLLSGCASSMWISFMVLYTSFFEKEGQQSATSRIILFNNVGVLLGFLSGTLLYGRFGMPVLVVLSAAAGFAGAGLALLLKENGGNGTAAAPIMQERPRVGGLLRICANRRLILFALFALIQQGIQMATTMSFTTQVLKDLGASSSVIGFSSILYMLSSVFFAWLASTRVCERHGPKVWIPAVFAVVVAYCLLVGHVGSIPVIFLLQILPGLSTGVLLSYIISEAMLEVPPQQKSTAMGFFQAVYAIGMTAFPMLTGSLAEHLSVSSAYDALGVIALLGSIGAAAFYLRQKRRAVPDLQEERELVKSKTR</sequence>
<dbReference type="Pfam" id="PF07690">
    <property type="entry name" value="MFS_1"/>
    <property type="match status" value="1"/>
</dbReference>
<keyword evidence="4 6" id="KW-1133">Transmembrane helix</keyword>
<keyword evidence="5 6" id="KW-0472">Membrane</keyword>
<evidence type="ECO:0000313" key="9">
    <source>
        <dbReference type="Proteomes" id="UP000660861"/>
    </source>
</evidence>